<dbReference type="PANTHER" id="PTHR31321">
    <property type="entry name" value="ACYL-COA THIOESTER HYDROLASE YBHC-RELATED"/>
    <property type="match status" value="1"/>
</dbReference>
<evidence type="ECO:0000313" key="19">
    <source>
        <dbReference type="Proteomes" id="UP001157006"/>
    </source>
</evidence>
<evidence type="ECO:0000256" key="10">
    <source>
        <dbReference type="ARBA" id="ARBA00023180"/>
    </source>
</evidence>
<evidence type="ECO:0000256" key="5">
    <source>
        <dbReference type="ARBA" id="ARBA00022512"/>
    </source>
</evidence>
<dbReference type="GO" id="GO:0030599">
    <property type="term" value="F:pectinesterase activity"/>
    <property type="evidence" value="ECO:0007669"/>
    <property type="project" value="UniProtKB-UniRule"/>
</dbReference>
<keyword evidence="8 15" id="KW-0378">Hydrolase</keyword>
<dbReference type="EMBL" id="OX451740">
    <property type="protein sequence ID" value="CAI8614715.1"/>
    <property type="molecule type" value="Genomic_DNA"/>
</dbReference>
<evidence type="ECO:0000256" key="9">
    <source>
        <dbReference type="ARBA" id="ARBA00023085"/>
    </source>
</evidence>
<reference evidence="18 19" key="1">
    <citation type="submission" date="2023-01" db="EMBL/GenBank/DDBJ databases">
        <authorList>
            <person name="Kreplak J."/>
        </authorList>
    </citation>
    <scope>NUCLEOTIDE SEQUENCE [LARGE SCALE GENOMIC DNA]</scope>
</reference>
<evidence type="ECO:0000256" key="6">
    <source>
        <dbReference type="ARBA" id="ARBA00022525"/>
    </source>
</evidence>
<feature type="domain" description="Pectinesterase catalytic" evidence="17">
    <location>
        <begin position="105"/>
        <end position="394"/>
    </location>
</feature>
<dbReference type="GO" id="GO:0042545">
    <property type="term" value="P:cell wall modification"/>
    <property type="evidence" value="ECO:0007669"/>
    <property type="project" value="UniProtKB-UniRule"/>
</dbReference>
<dbReference type="InterPro" id="IPR011050">
    <property type="entry name" value="Pectin_lyase_fold/virulence"/>
</dbReference>
<keyword evidence="16" id="KW-0812">Transmembrane</keyword>
<evidence type="ECO:0000256" key="7">
    <source>
        <dbReference type="ARBA" id="ARBA00022729"/>
    </source>
</evidence>
<gene>
    <name evidence="18" type="ORF">VFH_V143280</name>
</gene>
<comment type="function">
    <text evidence="13">Acts in the modification of cell walls via demethylesterification of cell wall pectin.</text>
</comment>
<evidence type="ECO:0000256" key="15">
    <source>
        <dbReference type="RuleBase" id="RU000589"/>
    </source>
</evidence>
<feature type="transmembrane region" description="Helical" evidence="16">
    <location>
        <begin position="7"/>
        <end position="25"/>
    </location>
</feature>
<comment type="subcellular location">
    <subcellularLocation>
        <location evidence="1">Secreted</location>
        <location evidence="1">Cell wall</location>
    </subcellularLocation>
</comment>
<dbReference type="Gene3D" id="2.160.20.10">
    <property type="entry name" value="Single-stranded right-handed beta-helix, Pectin lyase-like"/>
    <property type="match status" value="1"/>
</dbReference>
<dbReference type="InterPro" id="IPR033131">
    <property type="entry name" value="Pectinesterase_Asp_AS"/>
</dbReference>
<name>A0AAV1B0I6_VICFA</name>
<dbReference type="FunFam" id="2.160.20.10:FF:000033">
    <property type="entry name" value="Pectinesterase"/>
    <property type="match status" value="1"/>
</dbReference>
<dbReference type="AlphaFoldDB" id="A0AAV1B0I6"/>
<evidence type="ECO:0000313" key="18">
    <source>
        <dbReference type="EMBL" id="CAI8614715.1"/>
    </source>
</evidence>
<evidence type="ECO:0000256" key="1">
    <source>
        <dbReference type="ARBA" id="ARBA00004191"/>
    </source>
</evidence>
<organism evidence="18 19">
    <name type="scientific">Vicia faba</name>
    <name type="common">Broad bean</name>
    <name type="synonym">Faba vulgaris</name>
    <dbReference type="NCBI Taxonomy" id="3906"/>
    <lineage>
        <taxon>Eukaryota</taxon>
        <taxon>Viridiplantae</taxon>
        <taxon>Streptophyta</taxon>
        <taxon>Embryophyta</taxon>
        <taxon>Tracheophyta</taxon>
        <taxon>Spermatophyta</taxon>
        <taxon>Magnoliopsida</taxon>
        <taxon>eudicotyledons</taxon>
        <taxon>Gunneridae</taxon>
        <taxon>Pentapetalae</taxon>
        <taxon>rosids</taxon>
        <taxon>fabids</taxon>
        <taxon>Fabales</taxon>
        <taxon>Fabaceae</taxon>
        <taxon>Papilionoideae</taxon>
        <taxon>50 kb inversion clade</taxon>
        <taxon>NPAAA clade</taxon>
        <taxon>Hologalegina</taxon>
        <taxon>IRL clade</taxon>
        <taxon>Fabeae</taxon>
        <taxon>Vicia</taxon>
    </lineage>
</organism>
<dbReference type="Proteomes" id="UP001157006">
    <property type="component" value="Chromosome 5"/>
</dbReference>
<evidence type="ECO:0000256" key="14">
    <source>
        <dbReference type="PROSITE-ProRule" id="PRU10040"/>
    </source>
</evidence>
<protein>
    <recommendedName>
        <fullName evidence="4 15">Pectinesterase</fullName>
        <ecNumber evidence="4 15">3.1.1.11</ecNumber>
    </recommendedName>
</protein>
<proteinExistence type="inferred from homology"/>
<accession>A0AAV1B0I6</accession>
<dbReference type="SUPFAM" id="SSF51126">
    <property type="entry name" value="Pectin lyase-like"/>
    <property type="match status" value="1"/>
</dbReference>
<keyword evidence="16" id="KW-1133">Transmembrane helix</keyword>
<feature type="active site" evidence="14">
    <location>
        <position position="256"/>
    </location>
</feature>
<evidence type="ECO:0000256" key="13">
    <source>
        <dbReference type="ARBA" id="ARBA00057335"/>
    </source>
</evidence>
<keyword evidence="10" id="KW-0325">Glycoprotein</keyword>
<comment type="similarity">
    <text evidence="3">Belongs to the pectinesterase family.</text>
</comment>
<comment type="pathway">
    <text evidence="2 15">Glycan metabolism; pectin degradation; 2-dehydro-3-deoxy-D-gluconate from pectin: step 1/5.</text>
</comment>
<dbReference type="InterPro" id="IPR000070">
    <property type="entry name" value="Pectinesterase_cat"/>
</dbReference>
<comment type="catalytic activity">
    <reaction evidence="12 15">
        <text>[(1-&gt;4)-alpha-D-galacturonosyl methyl ester](n) + n H2O = [(1-&gt;4)-alpha-D-galacturonosyl](n) + n methanol + n H(+)</text>
        <dbReference type="Rhea" id="RHEA:22380"/>
        <dbReference type="Rhea" id="RHEA-COMP:14570"/>
        <dbReference type="Rhea" id="RHEA-COMP:14573"/>
        <dbReference type="ChEBI" id="CHEBI:15377"/>
        <dbReference type="ChEBI" id="CHEBI:15378"/>
        <dbReference type="ChEBI" id="CHEBI:17790"/>
        <dbReference type="ChEBI" id="CHEBI:140522"/>
        <dbReference type="ChEBI" id="CHEBI:140523"/>
        <dbReference type="EC" id="3.1.1.11"/>
    </reaction>
</comment>
<keyword evidence="19" id="KW-1185">Reference proteome</keyword>
<keyword evidence="16" id="KW-0472">Membrane</keyword>
<dbReference type="PROSITE" id="PS00503">
    <property type="entry name" value="PECTINESTERASE_2"/>
    <property type="match status" value="1"/>
</dbReference>
<keyword evidence="7" id="KW-0732">Signal</keyword>
<keyword evidence="5" id="KW-0134">Cell wall</keyword>
<dbReference type="PANTHER" id="PTHR31321:SF73">
    <property type="entry name" value="PECTINESTERASE 14-RELATED"/>
    <property type="match status" value="1"/>
</dbReference>
<evidence type="ECO:0000256" key="12">
    <source>
        <dbReference type="ARBA" id="ARBA00047928"/>
    </source>
</evidence>
<evidence type="ECO:0000256" key="11">
    <source>
        <dbReference type="ARBA" id="ARBA00023316"/>
    </source>
</evidence>
<dbReference type="EC" id="3.1.1.11" evidence="4 15"/>
<evidence type="ECO:0000259" key="17">
    <source>
        <dbReference type="Pfam" id="PF01095"/>
    </source>
</evidence>
<dbReference type="GO" id="GO:0045490">
    <property type="term" value="P:pectin catabolic process"/>
    <property type="evidence" value="ECO:0007669"/>
    <property type="project" value="UniProtKB-UniRule"/>
</dbReference>
<evidence type="ECO:0000256" key="16">
    <source>
        <dbReference type="SAM" id="Phobius"/>
    </source>
</evidence>
<evidence type="ECO:0000256" key="8">
    <source>
        <dbReference type="ARBA" id="ARBA00022801"/>
    </source>
</evidence>
<evidence type="ECO:0000256" key="3">
    <source>
        <dbReference type="ARBA" id="ARBA00008891"/>
    </source>
</evidence>
<keyword evidence="6" id="KW-0964">Secreted</keyword>
<keyword evidence="11" id="KW-0961">Cell wall biogenesis/degradation</keyword>
<sequence>MRFNRTFFWLSNFVIFLFSIIIIHYTTPLTNTSNTTINSSQGNLSFQLSLLNKLIKLSGVQDFVSFVVSTIAQHHHSEKHKKKRDKVEWTSKLFLDYNATIVFTVDLKGRANFSSIQKAVDAVPESSYNTTLIIINSGTYREKVVVQANKTNLILQGQGYLNTIIEWNDTSNSTGGTAYSYSFAVFASKFFAYNISFKNTSPPPSPGEVGAQAVALRVTGDQAAFYGCGFYGAQDTLNDDMGRHYFKECFIQGSIDFIFGNARSLYEDCTINSIAKQDLGGVDGSITAQGRESLEEQTGFSFVNCNIVGSGKVWLGRAWGAFATVIFSRTNMSDVVAPEGWNDWNDPSRDQSVFFGEYHCIGVGANYTSRVSYARQLKDSEAVSYINVSYVDGNDWLLNYSLRSYL</sequence>
<keyword evidence="9 15" id="KW-0063">Aspartyl esterase</keyword>
<evidence type="ECO:0000256" key="4">
    <source>
        <dbReference type="ARBA" id="ARBA00013229"/>
    </source>
</evidence>
<evidence type="ECO:0000256" key="2">
    <source>
        <dbReference type="ARBA" id="ARBA00005184"/>
    </source>
</evidence>
<dbReference type="Pfam" id="PF01095">
    <property type="entry name" value="Pectinesterase"/>
    <property type="match status" value="1"/>
</dbReference>
<dbReference type="InterPro" id="IPR012334">
    <property type="entry name" value="Pectin_lyas_fold"/>
</dbReference>